<feature type="transmembrane region" description="Helical" evidence="2">
    <location>
        <begin position="388"/>
        <end position="404"/>
    </location>
</feature>
<feature type="transmembrane region" description="Helical" evidence="2">
    <location>
        <begin position="666"/>
        <end position="684"/>
    </location>
</feature>
<dbReference type="EMBL" id="CP013650">
    <property type="protein sequence ID" value="ALS99953.1"/>
    <property type="molecule type" value="Genomic_DNA"/>
</dbReference>
<feature type="transmembrane region" description="Helical" evidence="2">
    <location>
        <begin position="633"/>
        <end position="654"/>
    </location>
</feature>
<feature type="transmembrane region" description="Helical" evidence="2">
    <location>
        <begin position="271"/>
        <end position="289"/>
    </location>
</feature>
<evidence type="ECO:0000313" key="3">
    <source>
        <dbReference type="EMBL" id="ALS99953.1"/>
    </source>
</evidence>
<feature type="transmembrane region" description="Helical" evidence="2">
    <location>
        <begin position="364"/>
        <end position="382"/>
    </location>
</feature>
<sequence>MEWVLLAVLACLFMFVGAILSFRNKGNIAELLRELELLKLEVNSQGKQISRLKHLLYDNTESAQDPLSHFESATPESSATAPIASAPPEPEVKPISAATTPLTATETQSDRGKTPAQQTARGFDFEHFIKGNGLLWLGGLILAIGGIFLARYAAEAGMLPPVVRVIMGGSFGLLLVVAAEYLARNAERFSIHSAYVCAALASGGLITCYAMVMVAHDYYGFIPAPFAFGLLALVSLSATSLSLRFGPLLAWIGIIGAYAVPALVSTGSNNVTALLLYTAFISASAIWVSQAVNQRWLWWLSFAGHFLWMAIGLTMADSSHFTLLLVFGLLSVYLYVLSDILGWDLHIKMDKALPIKALLMPRKEHLGVIAPLLGISVFLATFSSAPQVVIAAMAVSALLCYLPYRHSAFDSWPFLALIFLLYGFTLLPAPLSYTDNLFPFRGGYLFIQTAALAAIAYSLLMLRYTQRPAWLLLLVLAPVSLFGISYALSADQASQYLYPVWAMELALLAIASSVVAARAAPGLFRITLTILANACITLCMTMLLDAATLSLAIAIQIASMSYLSHKYRVELPDWLYKAALTIVTIRLSFAPWLDDYAGEQVLGLHWTIVIYPLVLATLWFARHYNPSAFFRTWLEGSFVHVLALFVTTETSYLLVGHYPVFFDLSFKEAALLALNWLLLSGVYLWRAERAQRTARFYRVFAGLLIVGAGALHLDISLASNPFIATVPTGEGLFINWLLVLWALPALMLLSMDQLGLTAARFKTLLRLTAGLFAFMYINGLIRGAWHDGALRLNGVTQQAELYAYSIVWLLIATAMIFMGQYFSKVKISHLGFGILAMVLLKAFLIDMANLEGLYRAISFIGLGLSLVAIGWLFQKLNYEDKQTGAET</sequence>
<feature type="transmembrane region" description="Helical" evidence="2">
    <location>
        <begin position="165"/>
        <end position="182"/>
    </location>
</feature>
<feature type="transmembrane region" description="Helical" evidence="2">
    <location>
        <begin position="411"/>
        <end position="431"/>
    </location>
</feature>
<feature type="transmembrane region" description="Helical" evidence="2">
    <location>
        <begin position="194"/>
        <end position="212"/>
    </location>
</feature>
<dbReference type="STRING" id="1526571.AT746_17895"/>
<feature type="transmembrane region" description="Helical" evidence="2">
    <location>
        <begin position="763"/>
        <end position="781"/>
    </location>
</feature>
<accession>A0A0U3AMD9</accession>
<dbReference type="PANTHER" id="PTHR38434:SF1">
    <property type="entry name" value="BLL2549 PROTEIN"/>
    <property type="match status" value="1"/>
</dbReference>
<feature type="transmembrane region" description="Helical" evidence="2">
    <location>
        <begin position="134"/>
        <end position="153"/>
    </location>
</feature>
<feature type="transmembrane region" description="Helical" evidence="2">
    <location>
        <begin position="853"/>
        <end position="873"/>
    </location>
</feature>
<reference evidence="3 4" key="1">
    <citation type="submission" date="2015-12" db="EMBL/GenBank/DDBJ databases">
        <title>Complete genome of Lacimicrobium alkaliphilum KCTC 32984.</title>
        <authorList>
            <person name="Kim S.-G."/>
            <person name="Lee Y.-J."/>
        </authorList>
    </citation>
    <scope>NUCLEOTIDE SEQUENCE [LARGE SCALE GENOMIC DNA]</scope>
    <source>
        <strain evidence="3 4">YelD216</strain>
    </source>
</reference>
<dbReference type="PANTHER" id="PTHR38434">
    <property type="entry name" value="BLL2549 PROTEIN"/>
    <property type="match status" value="1"/>
</dbReference>
<protein>
    <recommendedName>
        <fullName evidence="5">DUF2339 domain-containing protein</fullName>
    </recommendedName>
</protein>
<proteinExistence type="predicted"/>
<organism evidence="3 4">
    <name type="scientific">Lacimicrobium alkaliphilum</name>
    <dbReference type="NCBI Taxonomy" id="1526571"/>
    <lineage>
        <taxon>Bacteria</taxon>
        <taxon>Pseudomonadati</taxon>
        <taxon>Pseudomonadota</taxon>
        <taxon>Gammaproteobacteria</taxon>
        <taxon>Alteromonadales</taxon>
        <taxon>Alteromonadaceae</taxon>
        <taxon>Lacimicrobium</taxon>
    </lineage>
</organism>
<dbReference type="Pfam" id="PF10101">
    <property type="entry name" value="DUF2339"/>
    <property type="match status" value="1"/>
</dbReference>
<dbReference type="InterPro" id="IPR019286">
    <property type="entry name" value="DUF2339_TM"/>
</dbReference>
<keyword evidence="2" id="KW-1133">Transmembrane helix</keyword>
<feature type="transmembrane region" description="Helical" evidence="2">
    <location>
        <begin position="296"/>
        <end position="315"/>
    </location>
</feature>
<feature type="transmembrane region" description="Helical" evidence="2">
    <location>
        <begin position="801"/>
        <end position="818"/>
    </location>
</feature>
<keyword evidence="4" id="KW-1185">Reference proteome</keyword>
<feature type="transmembrane region" description="Helical" evidence="2">
    <location>
        <begin position="218"/>
        <end position="236"/>
    </location>
</feature>
<dbReference type="Proteomes" id="UP000068447">
    <property type="component" value="Chromosome"/>
</dbReference>
<feature type="compositionally biased region" description="Low complexity" evidence="1">
    <location>
        <begin position="71"/>
        <end position="86"/>
    </location>
</feature>
<feature type="transmembrane region" description="Helical" evidence="2">
    <location>
        <begin position="469"/>
        <end position="490"/>
    </location>
</feature>
<dbReference type="PIRSF" id="PIRSF035905">
    <property type="entry name" value="UCP035905_mp"/>
    <property type="match status" value="1"/>
</dbReference>
<feature type="transmembrane region" description="Helical" evidence="2">
    <location>
        <begin position="6"/>
        <end position="23"/>
    </location>
</feature>
<feature type="region of interest" description="Disordered" evidence="1">
    <location>
        <begin position="66"/>
        <end position="95"/>
    </location>
</feature>
<keyword evidence="2" id="KW-0472">Membrane</keyword>
<dbReference type="OrthoDB" id="5422830at2"/>
<feature type="transmembrane region" description="Helical" evidence="2">
    <location>
        <begin position="696"/>
        <end position="713"/>
    </location>
</feature>
<dbReference type="InterPro" id="IPR014600">
    <property type="entry name" value="UCP035905_mem"/>
</dbReference>
<gene>
    <name evidence="3" type="ORF">AT746_17895</name>
</gene>
<feature type="transmembrane region" description="Helical" evidence="2">
    <location>
        <begin position="248"/>
        <end position="265"/>
    </location>
</feature>
<dbReference type="RefSeq" id="WP_062483248.1">
    <property type="nucleotide sequence ID" value="NZ_CP013650.1"/>
</dbReference>
<feature type="transmembrane region" description="Helical" evidence="2">
    <location>
        <begin position="443"/>
        <end position="462"/>
    </location>
</feature>
<feature type="transmembrane region" description="Helical" evidence="2">
    <location>
        <begin position="830"/>
        <end position="847"/>
    </location>
</feature>
<evidence type="ECO:0008006" key="5">
    <source>
        <dbReference type="Google" id="ProtNLM"/>
    </source>
</evidence>
<evidence type="ECO:0000256" key="2">
    <source>
        <dbReference type="SAM" id="Phobius"/>
    </source>
</evidence>
<dbReference type="KEGG" id="lal:AT746_17895"/>
<feature type="transmembrane region" description="Helical" evidence="2">
    <location>
        <begin position="604"/>
        <end position="621"/>
    </location>
</feature>
<feature type="transmembrane region" description="Helical" evidence="2">
    <location>
        <begin position="496"/>
        <end position="516"/>
    </location>
</feature>
<dbReference type="AlphaFoldDB" id="A0A0U3AMD9"/>
<name>A0A0U3AMD9_9ALTE</name>
<evidence type="ECO:0000313" key="4">
    <source>
        <dbReference type="Proteomes" id="UP000068447"/>
    </source>
</evidence>
<feature type="transmembrane region" description="Helical" evidence="2">
    <location>
        <begin position="321"/>
        <end position="343"/>
    </location>
</feature>
<feature type="transmembrane region" description="Helical" evidence="2">
    <location>
        <begin position="733"/>
        <end position="751"/>
    </location>
</feature>
<keyword evidence="2" id="KW-0812">Transmembrane</keyword>
<evidence type="ECO:0000256" key="1">
    <source>
        <dbReference type="SAM" id="MobiDB-lite"/>
    </source>
</evidence>